<evidence type="ECO:0000256" key="6">
    <source>
        <dbReference type="SAM" id="Phobius"/>
    </source>
</evidence>
<keyword evidence="5 6" id="KW-0472">Membrane</keyword>
<feature type="transmembrane region" description="Helical" evidence="6">
    <location>
        <begin position="263"/>
        <end position="284"/>
    </location>
</feature>
<dbReference type="PANTHER" id="PTHR31632">
    <property type="entry name" value="IRON TRANSPORTER FTH1"/>
    <property type="match status" value="1"/>
</dbReference>
<keyword evidence="3 6" id="KW-0812">Transmembrane</keyword>
<evidence type="ECO:0000256" key="1">
    <source>
        <dbReference type="ARBA" id="ARBA00004141"/>
    </source>
</evidence>
<name>A0A229UKU0_9BACL</name>
<feature type="transmembrane region" description="Helical" evidence="6">
    <location>
        <begin position="407"/>
        <end position="427"/>
    </location>
</feature>
<dbReference type="OrthoDB" id="8215804at2"/>
<gene>
    <name evidence="7" type="ORF">CF651_22470</name>
</gene>
<dbReference type="PANTHER" id="PTHR31632:SF2">
    <property type="entry name" value="PLASMA MEMBRANE IRON PERMEASE"/>
    <property type="match status" value="1"/>
</dbReference>
<dbReference type="GO" id="GO:0033573">
    <property type="term" value="C:high-affinity iron permease complex"/>
    <property type="evidence" value="ECO:0007669"/>
    <property type="project" value="InterPro"/>
</dbReference>
<comment type="subcellular location">
    <subcellularLocation>
        <location evidence="1">Membrane</location>
        <topology evidence="1">Multi-pass membrane protein</topology>
    </subcellularLocation>
</comment>
<dbReference type="EMBL" id="NMQW01000035">
    <property type="protein sequence ID" value="OXM84016.1"/>
    <property type="molecule type" value="Genomic_DNA"/>
</dbReference>
<protein>
    <submittedName>
        <fullName evidence="7">Iron permease</fullName>
    </submittedName>
</protein>
<dbReference type="Pfam" id="PF03239">
    <property type="entry name" value="FTR1"/>
    <property type="match status" value="1"/>
</dbReference>
<evidence type="ECO:0000256" key="2">
    <source>
        <dbReference type="ARBA" id="ARBA00008333"/>
    </source>
</evidence>
<dbReference type="Proteomes" id="UP000215509">
    <property type="component" value="Unassembled WGS sequence"/>
</dbReference>
<comment type="similarity">
    <text evidence="2">Belongs to the oxidase-dependent Fe transporter (OFeT) (TC 9.A.10.1) family.</text>
</comment>
<evidence type="ECO:0000256" key="5">
    <source>
        <dbReference type="ARBA" id="ARBA00023136"/>
    </source>
</evidence>
<evidence type="ECO:0000313" key="8">
    <source>
        <dbReference type="Proteomes" id="UP000215509"/>
    </source>
</evidence>
<accession>A0A229UKU0</accession>
<organism evidence="7 8">
    <name type="scientific">Paenibacillus rigui</name>
    <dbReference type="NCBI Taxonomy" id="554312"/>
    <lineage>
        <taxon>Bacteria</taxon>
        <taxon>Bacillati</taxon>
        <taxon>Bacillota</taxon>
        <taxon>Bacilli</taxon>
        <taxon>Bacillales</taxon>
        <taxon>Paenibacillaceae</taxon>
        <taxon>Paenibacillus</taxon>
    </lineage>
</organism>
<evidence type="ECO:0000313" key="7">
    <source>
        <dbReference type="EMBL" id="OXM84016.1"/>
    </source>
</evidence>
<dbReference type="GO" id="GO:0015093">
    <property type="term" value="F:ferrous iron transmembrane transporter activity"/>
    <property type="evidence" value="ECO:0007669"/>
    <property type="project" value="TreeGrafter"/>
</dbReference>
<evidence type="ECO:0000256" key="4">
    <source>
        <dbReference type="ARBA" id="ARBA00022989"/>
    </source>
</evidence>
<dbReference type="AlphaFoldDB" id="A0A229UKU0"/>
<evidence type="ECO:0000256" key="3">
    <source>
        <dbReference type="ARBA" id="ARBA00022692"/>
    </source>
</evidence>
<comment type="caution">
    <text evidence="7">The sequence shown here is derived from an EMBL/GenBank/DDBJ whole genome shotgun (WGS) entry which is preliminary data.</text>
</comment>
<dbReference type="InterPro" id="IPR004923">
    <property type="entry name" value="FTR1/Fip1/EfeU"/>
</dbReference>
<keyword evidence="4 6" id="KW-1133">Transmembrane helix</keyword>
<sequence>MRKQLLIRFVLPFLVSILLLPQFVLAASEGIENMVKAEAFISQALTTAKEDPVKSKASYDQFHDQWMDVEETVKADSKSAYRDIEAEMGQVDYAFMINKQEDIVSALDKLKQVLERYIHGQYGNGAEAPEENVTLTGFVALLEQAKELTQKHDQAASLAAIGKVRESWLSVEGHVVAQSASVYSDSERDMVVANAMLTKQEYDNAAKVLATMIAYLTPLAQKTSYTYWDAAMIPIREGLEALLVVGALLAFVKKSNVAKGGRWVWSGVIAGLLLSGVIAVIVKFVFSSGAFGTNNFLIAGCTGVFAAVMLLYMSYWLHSNSNVKKWNAYIQAKTETALSTGRIVSLGILSFLAIFREGTETVLFIIGMVNQISVQQLIVGILLGLGILIIIAVLMLYVGMKLPIRPFFLVSSFIVFYLCIKFTGLGIHSLQLAGVLKTSNSSVLPSIDFLGFFPSWESALPQILIAAAAVAFVIGSRISKRSAKPSSITS</sequence>
<proteinExistence type="inferred from homology"/>
<feature type="transmembrane region" description="Helical" evidence="6">
    <location>
        <begin position="337"/>
        <end position="355"/>
    </location>
</feature>
<feature type="transmembrane region" description="Helical" evidence="6">
    <location>
        <begin position="296"/>
        <end position="317"/>
    </location>
</feature>
<feature type="transmembrane region" description="Helical" evidence="6">
    <location>
        <begin position="231"/>
        <end position="251"/>
    </location>
</feature>
<reference evidence="7 8" key="1">
    <citation type="submission" date="2017-07" db="EMBL/GenBank/DDBJ databases">
        <title>Genome sequencing and assembly of Paenibacillus rigui.</title>
        <authorList>
            <person name="Mayilraj S."/>
        </authorList>
    </citation>
    <scope>NUCLEOTIDE SEQUENCE [LARGE SCALE GENOMIC DNA]</scope>
    <source>
        <strain evidence="7 8">JCM 16352</strain>
    </source>
</reference>
<keyword evidence="8" id="KW-1185">Reference proteome</keyword>
<feature type="transmembrane region" description="Helical" evidence="6">
    <location>
        <begin position="375"/>
        <end position="400"/>
    </location>
</feature>
<feature type="transmembrane region" description="Helical" evidence="6">
    <location>
        <begin position="459"/>
        <end position="478"/>
    </location>
</feature>
<dbReference type="RefSeq" id="WP_094017124.1">
    <property type="nucleotide sequence ID" value="NZ_NMQW01000035.1"/>
</dbReference>